<evidence type="ECO:0000313" key="1">
    <source>
        <dbReference type="EMBL" id="ROS01966.1"/>
    </source>
</evidence>
<dbReference type="EMBL" id="RKHR01000004">
    <property type="protein sequence ID" value="ROS01966.1"/>
    <property type="molecule type" value="Genomic_DNA"/>
</dbReference>
<dbReference type="Proteomes" id="UP000275394">
    <property type="component" value="Unassembled WGS sequence"/>
</dbReference>
<organism evidence="1 2">
    <name type="scientific">Sinobacterium caligoides</name>
    <dbReference type="NCBI Taxonomy" id="933926"/>
    <lineage>
        <taxon>Bacteria</taxon>
        <taxon>Pseudomonadati</taxon>
        <taxon>Pseudomonadota</taxon>
        <taxon>Gammaproteobacteria</taxon>
        <taxon>Cellvibrionales</taxon>
        <taxon>Spongiibacteraceae</taxon>
        <taxon>Sinobacterium</taxon>
    </lineage>
</organism>
<gene>
    <name evidence="1" type="ORF">EDC56_2415</name>
</gene>
<protein>
    <submittedName>
        <fullName evidence="1">Uncharacterized protein (TIGR02444 family)</fullName>
    </submittedName>
</protein>
<keyword evidence="2" id="KW-1185">Reference proteome</keyword>
<proteinExistence type="predicted"/>
<dbReference type="Pfam" id="PF09523">
    <property type="entry name" value="DUF2390"/>
    <property type="match status" value="1"/>
</dbReference>
<sequence>MPTTQYSTPNWLSRDELWRYSLKLYSKEAVRDACLQLQEYRQLNINALLTCCFLGGKDLKLTTKAAKELSFNRQFRRWNQETTQPLRDIRRRLKQAGPACPEQLELYRQITIAELSAERVEQAIIAAILNQHTLPNAAAPCLTNLSLYWQNYHPMAADTELLTLAQQASTI</sequence>
<dbReference type="NCBIfam" id="TIGR02444">
    <property type="entry name" value="TIGR02444 family protein"/>
    <property type="match status" value="1"/>
</dbReference>
<dbReference type="InterPro" id="IPR012659">
    <property type="entry name" value="CHP02444"/>
</dbReference>
<name>A0A3N2DQ66_9GAMM</name>
<evidence type="ECO:0000313" key="2">
    <source>
        <dbReference type="Proteomes" id="UP000275394"/>
    </source>
</evidence>
<dbReference type="AlphaFoldDB" id="A0A3N2DQ66"/>
<accession>A0A3N2DQ66</accession>
<reference evidence="1 2" key="1">
    <citation type="submission" date="2018-11" db="EMBL/GenBank/DDBJ databases">
        <title>Genomic Encyclopedia of Type Strains, Phase IV (KMG-IV): sequencing the most valuable type-strain genomes for metagenomic binning, comparative biology and taxonomic classification.</title>
        <authorList>
            <person name="Goeker M."/>
        </authorList>
    </citation>
    <scope>NUCLEOTIDE SEQUENCE [LARGE SCALE GENOMIC DNA]</scope>
    <source>
        <strain evidence="1 2">DSM 100316</strain>
    </source>
</reference>
<comment type="caution">
    <text evidence="1">The sequence shown here is derived from an EMBL/GenBank/DDBJ whole genome shotgun (WGS) entry which is preliminary data.</text>
</comment>
<dbReference type="OrthoDB" id="5795846at2"/>
<dbReference type="RefSeq" id="WP_123712711.1">
    <property type="nucleotide sequence ID" value="NZ_RKHR01000004.1"/>
</dbReference>